<dbReference type="EnsemblMetazoa" id="MESCA003014-RA">
    <property type="protein sequence ID" value="MESCA003014-PA"/>
    <property type="gene ID" value="MESCA003014"/>
</dbReference>
<organism evidence="1 2">
    <name type="scientific">Megaselia scalaris</name>
    <name type="common">Humpbacked fly</name>
    <name type="synonym">Phora scalaris</name>
    <dbReference type="NCBI Taxonomy" id="36166"/>
    <lineage>
        <taxon>Eukaryota</taxon>
        <taxon>Metazoa</taxon>
        <taxon>Ecdysozoa</taxon>
        <taxon>Arthropoda</taxon>
        <taxon>Hexapoda</taxon>
        <taxon>Insecta</taxon>
        <taxon>Pterygota</taxon>
        <taxon>Neoptera</taxon>
        <taxon>Endopterygota</taxon>
        <taxon>Diptera</taxon>
        <taxon>Brachycera</taxon>
        <taxon>Muscomorpha</taxon>
        <taxon>Platypezoidea</taxon>
        <taxon>Phoridae</taxon>
        <taxon>Megaseliini</taxon>
        <taxon>Megaselia</taxon>
    </lineage>
</organism>
<evidence type="ECO:0000313" key="1">
    <source>
        <dbReference type="EnsemblMetazoa" id="MESCA003014-PA"/>
    </source>
</evidence>
<reference evidence="1" key="2">
    <citation type="submission" date="2015-06" db="UniProtKB">
        <authorList>
            <consortium name="EnsemblMetazoa"/>
        </authorList>
    </citation>
    <scope>IDENTIFICATION</scope>
</reference>
<reference evidence="2" key="1">
    <citation type="submission" date="2013-02" db="EMBL/GenBank/DDBJ databases">
        <authorList>
            <person name="Hughes D."/>
        </authorList>
    </citation>
    <scope>NUCLEOTIDE SEQUENCE</scope>
    <source>
        <strain>Durham</strain>
        <strain evidence="2">NC isolate 2 -- Noor lab</strain>
    </source>
</reference>
<accession>T1GHV2</accession>
<proteinExistence type="predicted"/>
<keyword evidence="2" id="KW-1185">Reference proteome</keyword>
<evidence type="ECO:0000313" key="2">
    <source>
        <dbReference type="Proteomes" id="UP000015102"/>
    </source>
</evidence>
<dbReference type="EMBL" id="CAQQ02124567">
    <property type="status" value="NOT_ANNOTATED_CDS"/>
    <property type="molecule type" value="Genomic_DNA"/>
</dbReference>
<dbReference type="AlphaFoldDB" id="T1GHV2"/>
<sequence>MENKKQYDKQRKKANTYKLNDVVAILRMQIGSGLKLNLKYLGPYKTTKLPKLEATRDQMQFYLLQIL</sequence>
<protein>
    <submittedName>
        <fullName evidence="1">Uncharacterized protein</fullName>
    </submittedName>
</protein>
<dbReference type="Proteomes" id="UP000015102">
    <property type="component" value="Unassembled WGS sequence"/>
</dbReference>
<name>T1GHV2_MEGSC</name>
<dbReference type="HOGENOM" id="CLU_2815371_0_0_1"/>